<evidence type="ECO:0000256" key="1">
    <source>
        <dbReference type="SAM" id="MobiDB-lite"/>
    </source>
</evidence>
<feature type="region of interest" description="Disordered" evidence="1">
    <location>
        <begin position="173"/>
        <end position="233"/>
    </location>
</feature>
<proteinExistence type="predicted"/>
<keyword evidence="3" id="KW-1185">Reference proteome</keyword>
<name>A0A4Z2FDX0_9TELE</name>
<dbReference type="AlphaFoldDB" id="A0A4Z2FDX0"/>
<reference evidence="2 3" key="1">
    <citation type="submission" date="2019-03" db="EMBL/GenBank/DDBJ databases">
        <title>First draft genome of Liparis tanakae, snailfish: a comprehensive survey of snailfish specific genes.</title>
        <authorList>
            <person name="Kim W."/>
            <person name="Song I."/>
            <person name="Jeong J.-H."/>
            <person name="Kim D."/>
            <person name="Kim S."/>
            <person name="Ryu S."/>
            <person name="Song J.Y."/>
            <person name="Lee S.K."/>
        </authorList>
    </citation>
    <scope>NUCLEOTIDE SEQUENCE [LARGE SCALE GENOMIC DNA]</scope>
    <source>
        <tissue evidence="2">Muscle</tissue>
    </source>
</reference>
<dbReference type="EMBL" id="SRLO01001287">
    <property type="protein sequence ID" value="TNN39358.1"/>
    <property type="molecule type" value="Genomic_DNA"/>
</dbReference>
<dbReference type="Proteomes" id="UP000314294">
    <property type="component" value="Unassembled WGS sequence"/>
</dbReference>
<evidence type="ECO:0000313" key="3">
    <source>
        <dbReference type="Proteomes" id="UP000314294"/>
    </source>
</evidence>
<evidence type="ECO:0000313" key="2">
    <source>
        <dbReference type="EMBL" id="TNN39358.1"/>
    </source>
</evidence>
<accession>A0A4Z2FDX0</accession>
<gene>
    <name evidence="2" type="ORF">EYF80_050484</name>
</gene>
<feature type="compositionally biased region" description="Basic and acidic residues" evidence="1">
    <location>
        <begin position="192"/>
        <end position="217"/>
    </location>
</feature>
<comment type="caution">
    <text evidence="2">The sequence shown here is derived from an EMBL/GenBank/DDBJ whole genome shotgun (WGS) entry which is preliminary data.</text>
</comment>
<protein>
    <submittedName>
        <fullName evidence="2">Uncharacterized protein</fullName>
    </submittedName>
</protein>
<organism evidence="2 3">
    <name type="scientific">Liparis tanakae</name>
    <name type="common">Tanaka's snailfish</name>
    <dbReference type="NCBI Taxonomy" id="230148"/>
    <lineage>
        <taxon>Eukaryota</taxon>
        <taxon>Metazoa</taxon>
        <taxon>Chordata</taxon>
        <taxon>Craniata</taxon>
        <taxon>Vertebrata</taxon>
        <taxon>Euteleostomi</taxon>
        <taxon>Actinopterygii</taxon>
        <taxon>Neopterygii</taxon>
        <taxon>Teleostei</taxon>
        <taxon>Neoteleostei</taxon>
        <taxon>Acanthomorphata</taxon>
        <taxon>Eupercaria</taxon>
        <taxon>Perciformes</taxon>
        <taxon>Cottioidei</taxon>
        <taxon>Cottales</taxon>
        <taxon>Liparidae</taxon>
        <taxon>Liparis</taxon>
    </lineage>
</organism>
<sequence>MKLTTPLYPVRGTPDFKSSMTPRFLAMTLKLSFLEYSRRKGPVRLLQVNHPTPVGADDLGRVGVSAVLTHHDGEELGGRTQLQEFVQAAPHGDPVAGDHQDGNDGLSARRRRPVSIGRLPQRLLVLDLQQDVLLQLQLRLERVRHAQHVSHHVVGGPLGHLPLLPAGLAGLAGRRRGAAPEHQHQDGVPGDEQERAAQNERASLADHGTDTLREVSGRRRTGGPSGKRCPGYG</sequence>